<feature type="domain" description="Fibronectin type-III" evidence="3">
    <location>
        <begin position="309"/>
        <end position="409"/>
    </location>
</feature>
<protein>
    <submittedName>
        <fullName evidence="4">Fibronectin type III domain-containing protein</fullName>
    </submittedName>
</protein>
<dbReference type="EMBL" id="JBHRYQ010000001">
    <property type="protein sequence ID" value="MFC3813154.1"/>
    <property type="molecule type" value="Genomic_DNA"/>
</dbReference>
<evidence type="ECO:0000313" key="4">
    <source>
        <dbReference type="EMBL" id="MFC3813154.1"/>
    </source>
</evidence>
<dbReference type="Pfam" id="PF18962">
    <property type="entry name" value="Por_Secre_tail"/>
    <property type="match status" value="1"/>
</dbReference>
<dbReference type="InterPro" id="IPR003961">
    <property type="entry name" value="FN3_dom"/>
</dbReference>
<dbReference type="PANTHER" id="PTHR46708:SF2">
    <property type="entry name" value="FIBRONECTIN TYPE-III DOMAIN-CONTAINING PROTEIN"/>
    <property type="match status" value="1"/>
</dbReference>
<dbReference type="InterPro" id="IPR050991">
    <property type="entry name" value="ECM_Regulatory_Proteins"/>
</dbReference>
<dbReference type="NCBIfam" id="TIGR04183">
    <property type="entry name" value="Por_Secre_tail"/>
    <property type="match status" value="1"/>
</dbReference>
<feature type="signal peptide" evidence="2">
    <location>
        <begin position="1"/>
        <end position="19"/>
    </location>
</feature>
<dbReference type="SUPFAM" id="SSF49265">
    <property type="entry name" value="Fibronectin type III"/>
    <property type="match status" value="3"/>
</dbReference>
<feature type="domain" description="Fibronectin type-III" evidence="3">
    <location>
        <begin position="507"/>
        <end position="599"/>
    </location>
</feature>
<dbReference type="Pfam" id="PF00041">
    <property type="entry name" value="fn3"/>
    <property type="match status" value="1"/>
</dbReference>
<dbReference type="InterPro" id="IPR013783">
    <property type="entry name" value="Ig-like_fold"/>
</dbReference>
<feature type="domain" description="Fibronectin type-III" evidence="3">
    <location>
        <begin position="122"/>
        <end position="211"/>
    </location>
</feature>
<reference evidence="5" key="1">
    <citation type="journal article" date="2019" name="Int. J. Syst. Evol. Microbiol.">
        <title>The Global Catalogue of Microorganisms (GCM) 10K type strain sequencing project: providing services to taxonomists for standard genome sequencing and annotation.</title>
        <authorList>
            <consortium name="The Broad Institute Genomics Platform"/>
            <consortium name="The Broad Institute Genome Sequencing Center for Infectious Disease"/>
            <person name="Wu L."/>
            <person name="Ma J."/>
        </authorList>
    </citation>
    <scope>NUCLEOTIDE SEQUENCE [LARGE SCALE GENOMIC DNA]</scope>
    <source>
        <strain evidence="5">CECT 7956</strain>
    </source>
</reference>
<dbReference type="PROSITE" id="PS50853">
    <property type="entry name" value="FN3"/>
    <property type="match status" value="4"/>
</dbReference>
<dbReference type="CDD" id="cd00063">
    <property type="entry name" value="FN3"/>
    <property type="match status" value="3"/>
</dbReference>
<gene>
    <name evidence="4" type="ORF">ACFOOI_20985</name>
</gene>
<dbReference type="RefSeq" id="WP_379840059.1">
    <property type="nucleotide sequence ID" value="NZ_JBHRYQ010000001.1"/>
</dbReference>
<evidence type="ECO:0000259" key="3">
    <source>
        <dbReference type="PROSITE" id="PS50853"/>
    </source>
</evidence>
<keyword evidence="1" id="KW-0677">Repeat</keyword>
<feature type="chain" id="PRO_5045691577" evidence="2">
    <location>
        <begin position="20"/>
        <end position="687"/>
    </location>
</feature>
<dbReference type="SMART" id="SM00060">
    <property type="entry name" value="FN3"/>
    <property type="match status" value="6"/>
</dbReference>
<comment type="caution">
    <text evidence="4">The sequence shown here is derived from an EMBL/GenBank/DDBJ whole genome shotgun (WGS) entry which is preliminary data.</text>
</comment>
<evidence type="ECO:0000313" key="5">
    <source>
        <dbReference type="Proteomes" id="UP001595616"/>
    </source>
</evidence>
<dbReference type="InterPro" id="IPR026444">
    <property type="entry name" value="Secre_tail"/>
</dbReference>
<feature type="domain" description="Fibronectin type-III" evidence="3">
    <location>
        <begin position="23"/>
        <end position="114"/>
    </location>
</feature>
<keyword evidence="2" id="KW-0732">Signal</keyword>
<dbReference type="InterPro" id="IPR036116">
    <property type="entry name" value="FN3_sf"/>
</dbReference>
<evidence type="ECO:0000256" key="1">
    <source>
        <dbReference type="ARBA" id="ARBA00022737"/>
    </source>
</evidence>
<name>A0ABV7Z322_9BACT</name>
<sequence length="687" mass="75969">MKKSLLLLAMCFWAIQSIAQILPPSPPTSVAGTQLGLSNTLRLTWTAPSPTPSGYKITYTEGSVTKTKVVGAVTVDTLKSLNLATSYNISIKSFRLETIPVPDSTFSSATSPITVQMIQLVAPSITIENQNITPTSAIVRINDSNVSETGFELEFTGGGETLKKDLGAGSVFVNTFTGLKPKTTYSVRLRAKKDTEFGPWSPSVTITTPKDVPPTANLKLTKDCPTFVSLEWTFSSRTEDIDEIFIERSFDNNTFNKIGRTDASGRSFFDSEAIPGKTIWYKVTAVNTTGTSTSNIPSVTTKVYVAPNAPFNLKSDPVNKSRNHLTLTWSNGTEDKDCGTNIRDENVVMIKLANESFYRQYRRIYPFETSIKIEGLNPKDIVDMGIIAVSDKGLASGIVSVRDTTAGPPYKPENLIFITNKDALGNSFFELQWQDKSNDEDYFIIQRSTDNVNFKEIGKIKFNNTKFKDLNIEEGVQYYYRVKAGSNTEGDSGFSNLVFGIFDYSAIPNAPYGLLAKANGTKVTLTWYDDSSREQSFKLEKSSDNGVTYAAVATLNRNVTTYLDENVLAAKTYLYRIRAINILGESKNSNIATVTIAGTVGGLLQSEVSVYPNPTFEYIKIKTSESLDNSEVTIQIFDKNNYLVYDGKKTLKANEPLDIDFSKLSQGMYNVIISNNTEKTSRKVFKY</sequence>
<proteinExistence type="predicted"/>
<evidence type="ECO:0000256" key="2">
    <source>
        <dbReference type="SAM" id="SignalP"/>
    </source>
</evidence>
<organism evidence="4 5">
    <name type="scientific">Lacihabitans lacunae</name>
    <dbReference type="NCBI Taxonomy" id="1028214"/>
    <lineage>
        <taxon>Bacteria</taxon>
        <taxon>Pseudomonadati</taxon>
        <taxon>Bacteroidota</taxon>
        <taxon>Cytophagia</taxon>
        <taxon>Cytophagales</taxon>
        <taxon>Leadbetterellaceae</taxon>
        <taxon>Lacihabitans</taxon>
    </lineage>
</organism>
<dbReference type="PANTHER" id="PTHR46708">
    <property type="entry name" value="TENASCIN"/>
    <property type="match status" value="1"/>
</dbReference>
<dbReference type="Gene3D" id="2.60.40.10">
    <property type="entry name" value="Immunoglobulins"/>
    <property type="match status" value="5"/>
</dbReference>
<accession>A0ABV7Z322</accession>
<keyword evidence="5" id="KW-1185">Reference proteome</keyword>
<dbReference type="Proteomes" id="UP001595616">
    <property type="component" value="Unassembled WGS sequence"/>
</dbReference>